<dbReference type="Gene3D" id="3.30.40.10">
    <property type="entry name" value="Zinc/RING finger domain, C3HC4 (zinc finger)"/>
    <property type="match status" value="1"/>
</dbReference>
<keyword evidence="5" id="KW-1185">Reference proteome</keyword>
<feature type="compositionally biased region" description="Polar residues" evidence="2">
    <location>
        <begin position="639"/>
        <end position="651"/>
    </location>
</feature>
<dbReference type="InterPro" id="IPR001878">
    <property type="entry name" value="Znf_CCHC"/>
</dbReference>
<keyword evidence="1" id="KW-0863">Zinc-finger</keyword>
<evidence type="ECO:0000256" key="2">
    <source>
        <dbReference type="SAM" id="MobiDB-lite"/>
    </source>
</evidence>
<dbReference type="PANTHER" id="PTHR46364">
    <property type="entry name" value="OS08G0421900 PROTEIN"/>
    <property type="match status" value="1"/>
</dbReference>
<dbReference type="Proteomes" id="UP000000305">
    <property type="component" value="Unassembled WGS sequence"/>
</dbReference>
<dbReference type="InterPro" id="IPR011011">
    <property type="entry name" value="Znf_FYVE_PHD"/>
</dbReference>
<dbReference type="KEGG" id="dpx:DAPPUDRAFT_108156"/>
<name>E9GZB6_DAPPU</name>
<dbReference type="GO" id="GO:0003676">
    <property type="term" value="F:nucleic acid binding"/>
    <property type="evidence" value="ECO:0007669"/>
    <property type="project" value="InterPro"/>
</dbReference>
<organism evidence="4 5">
    <name type="scientific">Daphnia pulex</name>
    <name type="common">Water flea</name>
    <dbReference type="NCBI Taxonomy" id="6669"/>
    <lineage>
        <taxon>Eukaryota</taxon>
        <taxon>Metazoa</taxon>
        <taxon>Ecdysozoa</taxon>
        <taxon>Arthropoda</taxon>
        <taxon>Crustacea</taxon>
        <taxon>Branchiopoda</taxon>
        <taxon>Diplostraca</taxon>
        <taxon>Cladocera</taxon>
        <taxon>Anomopoda</taxon>
        <taxon>Daphniidae</taxon>
        <taxon>Daphnia</taxon>
    </lineage>
</organism>
<evidence type="ECO:0000313" key="5">
    <source>
        <dbReference type="Proteomes" id="UP000000305"/>
    </source>
</evidence>
<dbReference type="GO" id="GO:0008270">
    <property type="term" value="F:zinc ion binding"/>
    <property type="evidence" value="ECO:0007669"/>
    <property type="project" value="UniProtKB-KW"/>
</dbReference>
<dbReference type="InterPro" id="IPR013083">
    <property type="entry name" value="Znf_RING/FYVE/PHD"/>
</dbReference>
<reference evidence="4 5" key="1">
    <citation type="journal article" date="2011" name="Science">
        <title>The ecoresponsive genome of Daphnia pulex.</title>
        <authorList>
            <person name="Colbourne J.K."/>
            <person name="Pfrender M.E."/>
            <person name="Gilbert D."/>
            <person name="Thomas W.K."/>
            <person name="Tucker A."/>
            <person name="Oakley T.H."/>
            <person name="Tokishita S."/>
            <person name="Aerts A."/>
            <person name="Arnold G.J."/>
            <person name="Basu M.K."/>
            <person name="Bauer D.J."/>
            <person name="Caceres C.E."/>
            <person name="Carmel L."/>
            <person name="Casola C."/>
            <person name="Choi J.H."/>
            <person name="Detter J.C."/>
            <person name="Dong Q."/>
            <person name="Dusheyko S."/>
            <person name="Eads B.D."/>
            <person name="Frohlich T."/>
            <person name="Geiler-Samerotte K.A."/>
            <person name="Gerlach D."/>
            <person name="Hatcher P."/>
            <person name="Jogdeo S."/>
            <person name="Krijgsveld J."/>
            <person name="Kriventseva E.V."/>
            <person name="Kultz D."/>
            <person name="Laforsch C."/>
            <person name="Lindquist E."/>
            <person name="Lopez J."/>
            <person name="Manak J.R."/>
            <person name="Muller J."/>
            <person name="Pangilinan J."/>
            <person name="Patwardhan R.P."/>
            <person name="Pitluck S."/>
            <person name="Pritham E.J."/>
            <person name="Rechtsteiner A."/>
            <person name="Rho M."/>
            <person name="Rogozin I.B."/>
            <person name="Sakarya O."/>
            <person name="Salamov A."/>
            <person name="Schaack S."/>
            <person name="Shapiro H."/>
            <person name="Shiga Y."/>
            <person name="Skalitzky C."/>
            <person name="Smith Z."/>
            <person name="Souvorov A."/>
            <person name="Sung W."/>
            <person name="Tang Z."/>
            <person name="Tsuchiya D."/>
            <person name="Tu H."/>
            <person name="Vos H."/>
            <person name="Wang M."/>
            <person name="Wolf Y.I."/>
            <person name="Yamagata H."/>
            <person name="Yamada T."/>
            <person name="Ye Y."/>
            <person name="Shaw J.R."/>
            <person name="Andrews J."/>
            <person name="Crease T.J."/>
            <person name="Tang H."/>
            <person name="Lucas S.M."/>
            <person name="Robertson H.M."/>
            <person name="Bork P."/>
            <person name="Koonin E.V."/>
            <person name="Zdobnov E.M."/>
            <person name="Grigoriev I.V."/>
            <person name="Lynch M."/>
            <person name="Boore J.L."/>
        </authorList>
    </citation>
    <scope>NUCLEOTIDE SEQUENCE [LARGE SCALE GENOMIC DNA]</scope>
</reference>
<gene>
    <name evidence="4" type="ORF">DAPPUDRAFT_108156</name>
</gene>
<protein>
    <recommendedName>
        <fullName evidence="3">CCHC-type domain-containing protein</fullName>
    </recommendedName>
</protein>
<feature type="region of interest" description="Disordered" evidence="2">
    <location>
        <begin position="102"/>
        <end position="124"/>
    </location>
</feature>
<dbReference type="STRING" id="6669.E9GZB6"/>
<accession>E9GZB6</accession>
<dbReference type="PROSITE" id="PS50158">
    <property type="entry name" value="ZF_CCHC"/>
    <property type="match status" value="1"/>
</dbReference>
<dbReference type="InParanoid" id="E9GZB6"/>
<keyword evidence="1" id="KW-0862">Zinc</keyword>
<dbReference type="EMBL" id="GL732577">
    <property type="protein sequence ID" value="EFX75122.1"/>
    <property type="molecule type" value="Genomic_DNA"/>
</dbReference>
<feature type="compositionally biased region" description="Pro residues" evidence="2">
    <location>
        <begin position="679"/>
        <end position="688"/>
    </location>
</feature>
<sequence>MERKRRSCYTGHPTFDSLIFWAPFLNENLRHINTAPSSNTDNSTRRKSQALVENTLNPRNANIPSDIEAQNVNHSNNVFGQYAEGLTLSTPYQPSYFTLDPSTNTKRGNEHFSPLGNAADDKRTRNDCHTEAELIKLPLQQLIIKSKQPETPGPVTLIAELCNGESNAPELKAIEDLLGSRDGGPVVQSSFHRDGKLYITFGQQKELDAAIHILNSAPNATEIISAKSIPKKLYPIIIRYVMTTNYSGPAEIIADLNSVDGNRCLKGHVTRANVIFTNKRNGKTLIKLLIDRRGSRDEASSRGRIYSITGASNSTMAVNPEREIRRCYNCCRNGHLTSKCPSKLRCGRRAMSHPTHECCSETLRCCNCNVLEYHPPKRPWWNDELANLKQRMRQTYRKWRKKNKDIAGNFYYYPGCLSPVIGSRLAVQCGMCCQWFHAECITLLLSTAEKCNPRDMEWLCRPCATPAKLGQRYLSENRLGLAVEFCNSINDHTIYVDICQKAQKTRDWAALANFSSHFAGECVELDFHGLYDLSRVGNFEEFRRVLSVSSLPRAMILDLATTIEWEEFCHPDSATFARHLRESIDMVCGTPQMLSPRRSESGMISDDEERGHISQLRALSFSDDGGGCDASQEKEQSQPDDSSNKSDTASEADQHPAKKRPRMCFSSTSSSASSSDMPSLPPPRPPPRSSAGPSVFFFKSTQPSPSTAVMTLASCSICYMWYNGITRQKLVISQRAITVSISVGVCHATIGEYAKIMAEHLDYPTAASGELLQCVNHEQTAELQILFESDETAACLIAYCKNYFITLVYKLRKSYVIIVFCCRIETKIRYISNWLRDGD</sequence>
<evidence type="ECO:0000256" key="1">
    <source>
        <dbReference type="PROSITE-ProRule" id="PRU00047"/>
    </source>
</evidence>
<feature type="domain" description="CCHC-type" evidence="3">
    <location>
        <begin position="325"/>
        <end position="342"/>
    </location>
</feature>
<dbReference type="SUPFAM" id="SSF57903">
    <property type="entry name" value="FYVE/PHD zinc finger"/>
    <property type="match status" value="1"/>
</dbReference>
<proteinExistence type="predicted"/>
<evidence type="ECO:0000259" key="3">
    <source>
        <dbReference type="PROSITE" id="PS50158"/>
    </source>
</evidence>
<evidence type="ECO:0000313" key="4">
    <source>
        <dbReference type="EMBL" id="EFX75122.1"/>
    </source>
</evidence>
<feature type="region of interest" description="Disordered" evidence="2">
    <location>
        <begin position="623"/>
        <end position="696"/>
    </location>
</feature>
<dbReference type="AlphaFoldDB" id="E9GZB6"/>
<feature type="compositionally biased region" description="Low complexity" evidence="2">
    <location>
        <begin position="666"/>
        <end position="678"/>
    </location>
</feature>
<dbReference type="HOGENOM" id="CLU_338968_0_0_1"/>
<keyword evidence="1" id="KW-0479">Metal-binding</keyword>